<reference evidence="1" key="2">
    <citation type="journal article" date="2024" name="Plant">
        <title>Genomic evolution and insights into agronomic trait innovations of Sesamum species.</title>
        <authorList>
            <person name="Miao H."/>
            <person name="Wang L."/>
            <person name="Qu L."/>
            <person name="Liu H."/>
            <person name="Sun Y."/>
            <person name="Le M."/>
            <person name="Wang Q."/>
            <person name="Wei S."/>
            <person name="Zheng Y."/>
            <person name="Lin W."/>
            <person name="Duan Y."/>
            <person name="Cao H."/>
            <person name="Xiong S."/>
            <person name="Wang X."/>
            <person name="Wei L."/>
            <person name="Li C."/>
            <person name="Ma Q."/>
            <person name="Ju M."/>
            <person name="Zhao R."/>
            <person name="Li G."/>
            <person name="Mu C."/>
            <person name="Tian Q."/>
            <person name="Mei H."/>
            <person name="Zhang T."/>
            <person name="Gao T."/>
            <person name="Zhang H."/>
        </authorList>
    </citation>
    <scope>NUCLEOTIDE SEQUENCE</scope>
    <source>
        <strain evidence="1">G02</strain>
    </source>
</reference>
<dbReference type="AlphaFoldDB" id="A0AAW2IW30"/>
<proteinExistence type="predicted"/>
<protein>
    <submittedName>
        <fullName evidence="1">Uncharacterized protein</fullName>
    </submittedName>
</protein>
<accession>A0AAW2IW30</accession>
<comment type="caution">
    <text evidence="1">The sequence shown here is derived from an EMBL/GenBank/DDBJ whole genome shotgun (WGS) entry which is preliminary data.</text>
</comment>
<evidence type="ECO:0000313" key="1">
    <source>
        <dbReference type="EMBL" id="KAL0286419.1"/>
    </source>
</evidence>
<name>A0AAW2IW30_SESRA</name>
<sequence>METFKTSSKYQVELDKVARPYFEHGFAACKEQFMVNGYPSNGEEPSFLDLEAAMGNAPNFLLQLLQAVIFPPTEETLDRV</sequence>
<dbReference type="EMBL" id="JACGWJ010000958">
    <property type="protein sequence ID" value="KAL0286419.1"/>
    <property type="molecule type" value="Genomic_DNA"/>
</dbReference>
<reference evidence="1" key="1">
    <citation type="submission" date="2020-06" db="EMBL/GenBank/DDBJ databases">
        <authorList>
            <person name="Li T."/>
            <person name="Hu X."/>
            <person name="Zhang T."/>
            <person name="Song X."/>
            <person name="Zhang H."/>
            <person name="Dai N."/>
            <person name="Sheng W."/>
            <person name="Hou X."/>
            <person name="Wei L."/>
        </authorList>
    </citation>
    <scope>NUCLEOTIDE SEQUENCE</scope>
    <source>
        <strain evidence="1">G02</strain>
        <tissue evidence="1">Leaf</tissue>
    </source>
</reference>
<organism evidence="1">
    <name type="scientific">Sesamum radiatum</name>
    <name type="common">Black benniseed</name>
    <dbReference type="NCBI Taxonomy" id="300843"/>
    <lineage>
        <taxon>Eukaryota</taxon>
        <taxon>Viridiplantae</taxon>
        <taxon>Streptophyta</taxon>
        <taxon>Embryophyta</taxon>
        <taxon>Tracheophyta</taxon>
        <taxon>Spermatophyta</taxon>
        <taxon>Magnoliopsida</taxon>
        <taxon>eudicotyledons</taxon>
        <taxon>Gunneridae</taxon>
        <taxon>Pentapetalae</taxon>
        <taxon>asterids</taxon>
        <taxon>lamiids</taxon>
        <taxon>Lamiales</taxon>
        <taxon>Pedaliaceae</taxon>
        <taxon>Sesamum</taxon>
    </lineage>
</organism>
<gene>
    <name evidence="1" type="ORF">Sradi_7148400</name>
</gene>